<sequence length="79" mass="8564">GCTAHLRLMIFQGLVVIILRRLKRGIDFQIFAFKALCHSFFSVPSTILSLTNAGIGLVLITDSMTNLKSMSTALGPLIA</sequence>
<dbReference type="Gramene" id="Os12t0573800-01">
    <property type="protein sequence ID" value="Os12t0573800-01"/>
    <property type="gene ID" value="Os12g0573800"/>
</dbReference>
<dbReference type="Proteomes" id="UP000059680">
    <property type="component" value="Chromosome 12"/>
</dbReference>
<organism evidence="2 3">
    <name type="scientific">Oryza sativa subsp. japonica</name>
    <name type="common">Rice</name>
    <dbReference type="NCBI Taxonomy" id="39947"/>
    <lineage>
        <taxon>Eukaryota</taxon>
        <taxon>Viridiplantae</taxon>
        <taxon>Streptophyta</taxon>
        <taxon>Embryophyta</taxon>
        <taxon>Tracheophyta</taxon>
        <taxon>Spermatophyta</taxon>
        <taxon>Magnoliopsida</taxon>
        <taxon>Liliopsida</taxon>
        <taxon>Poales</taxon>
        <taxon>Poaceae</taxon>
        <taxon>BOP clade</taxon>
        <taxon>Oryzoideae</taxon>
        <taxon>Oryzeae</taxon>
        <taxon>Oryzinae</taxon>
        <taxon>Oryza</taxon>
        <taxon>Oryza sativa</taxon>
    </lineage>
</organism>
<feature type="non-terminal residue" evidence="2">
    <location>
        <position position="1"/>
    </location>
</feature>
<reference evidence="3" key="1">
    <citation type="journal article" date="2005" name="Nature">
        <title>The map-based sequence of the rice genome.</title>
        <authorList>
            <consortium name="International rice genome sequencing project (IRGSP)"/>
            <person name="Matsumoto T."/>
            <person name="Wu J."/>
            <person name="Kanamori H."/>
            <person name="Katayose Y."/>
            <person name="Fujisawa M."/>
            <person name="Namiki N."/>
            <person name="Mizuno H."/>
            <person name="Yamamoto K."/>
            <person name="Antonio B.A."/>
            <person name="Baba T."/>
            <person name="Sakata K."/>
            <person name="Nagamura Y."/>
            <person name="Aoki H."/>
            <person name="Arikawa K."/>
            <person name="Arita K."/>
            <person name="Bito T."/>
            <person name="Chiden Y."/>
            <person name="Fujitsuka N."/>
            <person name="Fukunaka R."/>
            <person name="Hamada M."/>
            <person name="Harada C."/>
            <person name="Hayashi A."/>
            <person name="Hijishita S."/>
            <person name="Honda M."/>
            <person name="Hosokawa S."/>
            <person name="Ichikawa Y."/>
            <person name="Idonuma A."/>
            <person name="Iijima M."/>
            <person name="Ikeda M."/>
            <person name="Ikeno M."/>
            <person name="Ito K."/>
            <person name="Ito S."/>
            <person name="Ito T."/>
            <person name="Ito Y."/>
            <person name="Ito Y."/>
            <person name="Iwabuchi A."/>
            <person name="Kamiya K."/>
            <person name="Karasawa W."/>
            <person name="Kurita K."/>
            <person name="Katagiri S."/>
            <person name="Kikuta A."/>
            <person name="Kobayashi H."/>
            <person name="Kobayashi N."/>
            <person name="Machita K."/>
            <person name="Maehara T."/>
            <person name="Masukawa M."/>
            <person name="Mizubayashi T."/>
            <person name="Mukai Y."/>
            <person name="Nagasaki H."/>
            <person name="Nagata Y."/>
            <person name="Naito S."/>
            <person name="Nakashima M."/>
            <person name="Nakama Y."/>
            <person name="Nakamichi Y."/>
            <person name="Nakamura M."/>
            <person name="Meguro A."/>
            <person name="Negishi M."/>
            <person name="Ohta I."/>
            <person name="Ohta T."/>
            <person name="Okamoto M."/>
            <person name="Ono N."/>
            <person name="Saji S."/>
            <person name="Sakaguchi M."/>
            <person name="Sakai K."/>
            <person name="Shibata M."/>
            <person name="Shimokawa T."/>
            <person name="Song J."/>
            <person name="Takazaki Y."/>
            <person name="Terasawa K."/>
            <person name="Tsugane M."/>
            <person name="Tsuji K."/>
            <person name="Ueda S."/>
            <person name="Waki K."/>
            <person name="Yamagata H."/>
            <person name="Yamamoto M."/>
            <person name="Yamamoto S."/>
            <person name="Yamane H."/>
            <person name="Yoshiki S."/>
            <person name="Yoshihara R."/>
            <person name="Yukawa K."/>
            <person name="Zhong H."/>
            <person name="Yano M."/>
            <person name="Yuan Q."/>
            <person name="Ouyang S."/>
            <person name="Liu J."/>
            <person name="Jones K.M."/>
            <person name="Gansberger K."/>
            <person name="Moffat K."/>
            <person name="Hill J."/>
            <person name="Bera J."/>
            <person name="Fadrosh D."/>
            <person name="Jin S."/>
            <person name="Johri S."/>
            <person name="Kim M."/>
            <person name="Overton L."/>
            <person name="Reardon M."/>
            <person name="Tsitrin T."/>
            <person name="Vuong H."/>
            <person name="Weaver B."/>
            <person name="Ciecko A."/>
            <person name="Tallon L."/>
            <person name="Jackson J."/>
            <person name="Pai G."/>
            <person name="Aken S.V."/>
            <person name="Utterback T."/>
            <person name="Reidmuller S."/>
            <person name="Feldblyum T."/>
            <person name="Hsiao J."/>
            <person name="Zismann V."/>
            <person name="Iobst S."/>
            <person name="de Vazeille A.R."/>
            <person name="Buell C.R."/>
            <person name="Ying K."/>
            <person name="Li Y."/>
            <person name="Lu T."/>
            <person name="Huang Y."/>
            <person name="Zhao Q."/>
            <person name="Feng Q."/>
            <person name="Zhang L."/>
            <person name="Zhu J."/>
            <person name="Weng Q."/>
            <person name="Mu J."/>
            <person name="Lu Y."/>
            <person name="Fan D."/>
            <person name="Liu Y."/>
            <person name="Guan J."/>
            <person name="Zhang Y."/>
            <person name="Yu S."/>
            <person name="Liu X."/>
            <person name="Zhang Y."/>
            <person name="Hong G."/>
            <person name="Han B."/>
            <person name="Choisne N."/>
            <person name="Demange N."/>
            <person name="Orjeda G."/>
            <person name="Samain S."/>
            <person name="Cattolico L."/>
            <person name="Pelletier E."/>
            <person name="Couloux A."/>
            <person name="Segurens B."/>
            <person name="Wincker P."/>
            <person name="D'Hont A."/>
            <person name="Scarpelli C."/>
            <person name="Weissenbach J."/>
            <person name="Salanoubat M."/>
            <person name="Quetier F."/>
            <person name="Yu Y."/>
            <person name="Kim H.R."/>
            <person name="Rambo T."/>
            <person name="Currie J."/>
            <person name="Collura K."/>
            <person name="Luo M."/>
            <person name="Yang T."/>
            <person name="Ammiraju J.S.S."/>
            <person name="Engler F."/>
            <person name="Soderlund C."/>
            <person name="Wing R.A."/>
            <person name="Palmer L.E."/>
            <person name="de la Bastide M."/>
            <person name="Spiegel L."/>
            <person name="Nascimento L."/>
            <person name="Zutavern T."/>
            <person name="O'Shaughnessy A."/>
            <person name="Dike S."/>
            <person name="Dedhia N."/>
            <person name="Preston R."/>
            <person name="Balija V."/>
            <person name="McCombie W.R."/>
            <person name="Chow T."/>
            <person name="Chen H."/>
            <person name="Chung M."/>
            <person name="Chen C."/>
            <person name="Shaw J."/>
            <person name="Wu H."/>
            <person name="Hsiao K."/>
            <person name="Chao Y."/>
            <person name="Chu M."/>
            <person name="Cheng C."/>
            <person name="Hour A."/>
            <person name="Lee P."/>
            <person name="Lin S."/>
            <person name="Lin Y."/>
            <person name="Liou J."/>
            <person name="Liu S."/>
            <person name="Hsing Y."/>
            <person name="Raghuvanshi S."/>
            <person name="Mohanty A."/>
            <person name="Bharti A.K."/>
            <person name="Gaur A."/>
            <person name="Gupta V."/>
            <person name="Kumar D."/>
            <person name="Ravi V."/>
            <person name="Vij S."/>
            <person name="Kapur A."/>
            <person name="Khurana P."/>
            <person name="Khurana P."/>
            <person name="Khurana J.P."/>
            <person name="Tyagi A.K."/>
            <person name="Gaikwad K."/>
            <person name="Singh A."/>
            <person name="Dalal V."/>
            <person name="Srivastava S."/>
            <person name="Dixit A."/>
            <person name="Pal A.K."/>
            <person name="Ghazi I.A."/>
            <person name="Yadav M."/>
            <person name="Pandit A."/>
            <person name="Bhargava A."/>
            <person name="Sureshbabu K."/>
            <person name="Batra K."/>
            <person name="Sharma T.R."/>
            <person name="Mohapatra T."/>
            <person name="Singh N.K."/>
            <person name="Messing J."/>
            <person name="Nelson A.B."/>
            <person name="Fuks G."/>
            <person name="Kavchok S."/>
            <person name="Keizer G."/>
            <person name="Linton E."/>
            <person name="Llaca V."/>
            <person name="Song R."/>
            <person name="Tanyolac B."/>
            <person name="Young S."/>
            <person name="Ho-Il K."/>
            <person name="Hahn J.H."/>
            <person name="Sangsakoo G."/>
            <person name="Vanavichit A."/>
            <person name="de Mattos Luiz.A.T."/>
            <person name="Zimmer P.D."/>
            <person name="Malone G."/>
            <person name="Dellagostin O."/>
            <person name="de Oliveira A.C."/>
            <person name="Bevan M."/>
            <person name="Bancroft I."/>
            <person name="Minx P."/>
            <person name="Cordum H."/>
            <person name="Wilson R."/>
            <person name="Cheng Z."/>
            <person name="Jin W."/>
            <person name="Jiang J."/>
            <person name="Leong S.A."/>
            <person name="Iwama H."/>
            <person name="Gojobori T."/>
            <person name="Itoh T."/>
            <person name="Niimura Y."/>
            <person name="Fujii Y."/>
            <person name="Habara T."/>
            <person name="Sakai H."/>
            <person name="Sato Y."/>
            <person name="Wilson G."/>
            <person name="Kumar K."/>
            <person name="McCouch S."/>
            <person name="Juretic N."/>
            <person name="Hoen D."/>
            <person name="Wright S."/>
            <person name="Bruskiewich R."/>
            <person name="Bureau T."/>
            <person name="Miyao A."/>
            <person name="Hirochika H."/>
            <person name="Nishikawa T."/>
            <person name="Kadowaki K."/>
            <person name="Sugiura M."/>
            <person name="Burr B."/>
            <person name="Sasaki T."/>
        </authorList>
    </citation>
    <scope>NUCLEOTIDE SEQUENCE [LARGE SCALE GENOMIC DNA]</scope>
    <source>
        <strain evidence="3">cv. Nipponbare</strain>
    </source>
</reference>
<accession>A0A0N7KU91</accession>
<reference evidence="2 3" key="3">
    <citation type="journal article" date="2013" name="Rice">
        <title>Improvement of the Oryza sativa Nipponbare reference genome using next generation sequence and optical map data.</title>
        <authorList>
            <person name="Kawahara Y."/>
            <person name="de la Bastide M."/>
            <person name="Hamilton J.P."/>
            <person name="Kanamori H."/>
            <person name="McCombie W.R."/>
            <person name="Ouyang S."/>
            <person name="Schwartz D.C."/>
            <person name="Tanaka T."/>
            <person name="Wu J."/>
            <person name="Zhou S."/>
            <person name="Childs K.L."/>
            <person name="Davidson R.M."/>
            <person name="Lin H."/>
            <person name="Quesada-Ocampo L."/>
            <person name="Vaillancourt B."/>
            <person name="Sakai H."/>
            <person name="Lee S.S."/>
            <person name="Kim J."/>
            <person name="Numa H."/>
            <person name="Itoh T."/>
            <person name="Buell C.R."/>
            <person name="Matsumoto T."/>
        </authorList>
    </citation>
    <scope>NUCLEOTIDE SEQUENCE [LARGE SCALE GENOMIC DNA]</scope>
    <source>
        <strain evidence="3">cv. Nipponbare</strain>
    </source>
</reference>
<evidence type="ECO:0000313" key="3">
    <source>
        <dbReference type="Proteomes" id="UP000059680"/>
    </source>
</evidence>
<protein>
    <submittedName>
        <fullName evidence="2">Os12g0573800 protein</fullName>
    </submittedName>
</protein>
<keyword evidence="3" id="KW-1185">Reference proteome</keyword>
<proteinExistence type="predicted"/>
<dbReference type="AlphaFoldDB" id="A0A0N7KU91"/>
<reference evidence="2 3" key="2">
    <citation type="journal article" date="2013" name="Plant Cell Physiol.">
        <title>Rice Annotation Project Database (RAP-DB): an integrative and interactive database for rice genomics.</title>
        <authorList>
            <person name="Sakai H."/>
            <person name="Lee S.S."/>
            <person name="Tanaka T."/>
            <person name="Numa H."/>
            <person name="Kim J."/>
            <person name="Kawahara Y."/>
            <person name="Wakimoto H."/>
            <person name="Yang C.C."/>
            <person name="Iwamoto M."/>
            <person name="Abe T."/>
            <person name="Yamada Y."/>
            <person name="Muto A."/>
            <person name="Inokuchi H."/>
            <person name="Ikemura T."/>
            <person name="Matsumoto T."/>
            <person name="Sasaki T."/>
            <person name="Itoh T."/>
        </authorList>
    </citation>
    <scope>NUCLEOTIDE SEQUENCE [LARGE SCALE GENOMIC DNA]</scope>
    <source>
        <strain evidence="3">cv. Nipponbare</strain>
    </source>
</reference>
<keyword evidence="1" id="KW-0472">Membrane</keyword>
<evidence type="ECO:0000313" key="2">
    <source>
        <dbReference type="EMBL" id="BAT17762.1"/>
    </source>
</evidence>
<keyword evidence="1" id="KW-1133">Transmembrane helix</keyword>
<dbReference type="InParanoid" id="A0A0N7KU91"/>
<dbReference type="EMBL" id="AP014968">
    <property type="protein sequence ID" value="BAT17762.1"/>
    <property type="molecule type" value="Genomic_DNA"/>
</dbReference>
<keyword evidence="1" id="KW-0812">Transmembrane</keyword>
<gene>
    <name evidence="2" type="ordered locus">Os12g0573800</name>
    <name evidence="2" type="ORF">OSNPB_120573800</name>
</gene>
<name>A0A0N7KU91_ORYSJ</name>
<evidence type="ECO:0000256" key="1">
    <source>
        <dbReference type="SAM" id="Phobius"/>
    </source>
</evidence>
<dbReference type="PaxDb" id="39947-A0A0N7KU91"/>
<feature type="transmembrane region" description="Helical" evidence="1">
    <location>
        <begin position="35"/>
        <end position="60"/>
    </location>
</feature>